<dbReference type="SUPFAM" id="SSF50978">
    <property type="entry name" value="WD40 repeat-like"/>
    <property type="match status" value="1"/>
</dbReference>
<dbReference type="Gene3D" id="2.130.10.10">
    <property type="entry name" value="YVTN repeat-like/Quinoprotein amine dehydrogenase"/>
    <property type="match status" value="1"/>
</dbReference>
<dbReference type="OrthoDB" id="10667156at2759"/>
<dbReference type="InterPro" id="IPR015943">
    <property type="entry name" value="WD40/YVTN_repeat-like_dom_sf"/>
</dbReference>
<dbReference type="InterPro" id="IPR001680">
    <property type="entry name" value="WD40_rpt"/>
</dbReference>
<sequence length="736" mass="87052">MDIFQIKKLQNIQWLNQDETLSAVDSCEYFFVVGTSKGSIILLNQEGNLIEMVTRIHESAIKVVKIHKFKIISGATDGTIKIWDWFKNKTKEFGSKLDNNQSITSLAIPNDFMEEKHANYLYFGTSSGALVKRSGPSFFRKFNDNLIIQLGDRMPQSIEEFWFGFSSTKTQATFSIRSLELVNDLLFFSYGNSIMVYDLKRKKFVVQFEMKNLQNENENENENQNQNENENENIHKNLQKILPQFKIYHHWFIALINNIIYFCNINPDQEISIEKKYFSPIPVLSFGILNDVIVLSLLNNQNRGENKKRYIDFATLDINNLEIKATDYTSIPCKNEDSSIAFINDSITSLKAPENTFLIKKSEEKGNRFSWILCFETNLLLIRPITASEKILYYIQSAKFTKAMDLCTRFNRRKELIEVANEYACFLWKTETQQQKAMAVWAEYCLPQASREYWNIFAERLTKNNRLHLLEPYLPFNNKQLLQEKYYNIILEYYLENSLLKTFLKCVDHWPILYSIEEITNLLCQKIIELRTKNGNKISNQNHLIQQDEDEKSIRHLFNACFKLCIYQAMHIDALKCLIELEDPKVMEYFEENSLWKYFYLNINNIIQFEQLSFEIFSFQYKRTQLIQLLKKNRGNFHNLLSSNPNVMELVEIERSALLLKLIEIDKEKIFSFISIYFSEKEQIESIKKLLKNHSDLQKEFLIHFENYKKNNNNNSNNYKNNKNDIILQENETKIK</sequence>
<keyword evidence="4" id="KW-1185">Reference proteome</keyword>
<dbReference type="PROSITE" id="PS50082">
    <property type="entry name" value="WD_REPEATS_2"/>
    <property type="match status" value="1"/>
</dbReference>
<keyword evidence="1" id="KW-0853">WD repeat</keyword>
<proteinExistence type="predicted"/>
<evidence type="ECO:0000313" key="4">
    <source>
        <dbReference type="Proteomes" id="UP001149090"/>
    </source>
</evidence>
<comment type="caution">
    <text evidence="3">The sequence shown here is derived from an EMBL/GenBank/DDBJ whole genome shotgun (WGS) entry which is preliminary data.</text>
</comment>
<dbReference type="AlphaFoldDB" id="A0A9Q0LBT7"/>
<dbReference type="InterPro" id="IPR036322">
    <property type="entry name" value="WD40_repeat_dom_sf"/>
</dbReference>
<dbReference type="Proteomes" id="UP001149090">
    <property type="component" value="Unassembled WGS sequence"/>
</dbReference>
<evidence type="ECO:0000256" key="2">
    <source>
        <dbReference type="SAM" id="Coils"/>
    </source>
</evidence>
<feature type="repeat" description="WD" evidence="1">
    <location>
        <begin position="54"/>
        <end position="84"/>
    </location>
</feature>
<evidence type="ECO:0000256" key="1">
    <source>
        <dbReference type="PROSITE-ProRule" id="PRU00221"/>
    </source>
</evidence>
<feature type="coiled-coil region" evidence="2">
    <location>
        <begin position="210"/>
        <end position="237"/>
    </location>
</feature>
<accession>A0A9Q0LBT7</accession>
<dbReference type="EMBL" id="JAPDFW010000103">
    <property type="protein sequence ID" value="KAJ5069499.1"/>
    <property type="molecule type" value="Genomic_DNA"/>
</dbReference>
<organism evidence="3 4">
    <name type="scientific">Anaeramoeba ignava</name>
    <name type="common">Anaerobic marine amoeba</name>
    <dbReference type="NCBI Taxonomy" id="1746090"/>
    <lineage>
        <taxon>Eukaryota</taxon>
        <taxon>Metamonada</taxon>
        <taxon>Anaeramoebidae</taxon>
        <taxon>Anaeramoeba</taxon>
    </lineage>
</organism>
<evidence type="ECO:0000313" key="3">
    <source>
        <dbReference type="EMBL" id="KAJ5069499.1"/>
    </source>
</evidence>
<gene>
    <name evidence="3" type="ORF">M0811_02069</name>
</gene>
<reference evidence="3" key="1">
    <citation type="submission" date="2022-10" db="EMBL/GenBank/DDBJ databases">
        <title>Novel sulphate-reducing endosymbionts in the free-living metamonad Anaeramoeba.</title>
        <authorList>
            <person name="Jerlstrom-Hultqvist J."/>
            <person name="Cepicka I."/>
            <person name="Gallot-Lavallee L."/>
            <person name="Salas-Leiva D."/>
            <person name="Curtis B.A."/>
            <person name="Zahonova K."/>
            <person name="Pipaliya S."/>
            <person name="Dacks J."/>
            <person name="Roger A.J."/>
        </authorList>
    </citation>
    <scope>NUCLEOTIDE SEQUENCE</scope>
    <source>
        <strain evidence="3">BMAN</strain>
    </source>
</reference>
<name>A0A9Q0LBT7_ANAIG</name>
<protein>
    <submittedName>
        <fullName evidence="3">Vacuolar protein sorting-associated protein</fullName>
    </submittedName>
</protein>
<keyword evidence="2" id="KW-0175">Coiled coil</keyword>